<dbReference type="EMBL" id="GL629801">
    <property type="protein sequence ID" value="EFX00079.1"/>
    <property type="molecule type" value="Genomic_DNA"/>
</dbReference>
<dbReference type="Proteomes" id="UP000007796">
    <property type="component" value="Unassembled WGS sequence"/>
</dbReference>
<evidence type="ECO:0000256" key="8">
    <source>
        <dbReference type="ARBA" id="ARBA00022989"/>
    </source>
</evidence>
<keyword evidence="9 10" id="KW-0472">Membrane</keyword>
<comment type="catalytic activity">
    <reaction evidence="10">
        <text>[protein]-C-terminal S-[(2E,6E)-farnesyl]-L-cysteine + S-adenosyl-L-methionine = [protein]-C-terminal S-[(2E,6E)-farnesyl]-L-cysteine methyl ester + S-adenosyl-L-homocysteine</text>
        <dbReference type="Rhea" id="RHEA:21672"/>
        <dbReference type="Rhea" id="RHEA-COMP:12125"/>
        <dbReference type="Rhea" id="RHEA-COMP:12126"/>
        <dbReference type="ChEBI" id="CHEBI:57856"/>
        <dbReference type="ChEBI" id="CHEBI:59789"/>
        <dbReference type="ChEBI" id="CHEBI:90510"/>
        <dbReference type="ChEBI" id="CHEBI:90511"/>
        <dbReference type="EC" id="2.1.1.100"/>
    </reaction>
</comment>
<dbReference type="STRING" id="655863.F0XQ88"/>
<keyword evidence="6 10" id="KW-0949">S-adenosyl-L-methionine</keyword>
<feature type="transmembrane region" description="Helical" evidence="10">
    <location>
        <begin position="186"/>
        <end position="204"/>
    </location>
</feature>
<keyword evidence="8 10" id="KW-1133">Transmembrane helix</keyword>
<keyword evidence="7 10" id="KW-0812">Transmembrane</keyword>
<evidence type="ECO:0000256" key="2">
    <source>
        <dbReference type="ARBA" id="ARBA00009140"/>
    </source>
</evidence>
<feature type="transmembrane region" description="Helical" evidence="10">
    <location>
        <begin position="145"/>
        <end position="165"/>
    </location>
</feature>
<evidence type="ECO:0000256" key="9">
    <source>
        <dbReference type="ARBA" id="ARBA00023136"/>
    </source>
</evidence>
<dbReference type="GO" id="GO:0032259">
    <property type="term" value="P:methylation"/>
    <property type="evidence" value="ECO:0007669"/>
    <property type="project" value="UniProtKB-KW"/>
</dbReference>
<dbReference type="InterPro" id="IPR025770">
    <property type="entry name" value="PPMT_MeTrfase"/>
</dbReference>
<evidence type="ECO:0000313" key="12">
    <source>
        <dbReference type="Proteomes" id="UP000007796"/>
    </source>
</evidence>
<comment type="subcellular location">
    <subcellularLocation>
        <location evidence="10">Endoplasmic reticulum membrane</location>
        <topology evidence="10">Multi-pass membrane protein</topology>
    </subcellularLocation>
    <subcellularLocation>
        <location evidence="1">Membrane</location>
        <topology evidence="1">Multi-pass membrane protein</topology>
    </subcellularLocation>
</comment>
<evidence type="ECO:0000313" key="11">
    <source>
        <dbReference type="EMBL" id="EFX00079.1"/>
    </source>
</evidence>
<dbReference type="Pfam" id="PF04140">
    <property type="entry name" value="ICMT"/>
    <property type="match status" value="1"/>
</dbReference>
<keyword evidence="5 11" id="KW-0808">Transferase</keyword>
<evidence type="ECO:0000256" key="10">
    <source>
        <dbReference type="RuleBase" id="RU362022"/>
    </source>
</evidence>
<dbReference type="OrthoDB" id="422086at2759"/>
<reference evidence="11 12" key="1">
    <citation type="journal article" date="2011" name="Proc. Natl. Acad. Sci. U.S.A.">
        <title>Genome and transcriptome analyses of the mountain pine beetle-fungal symbiont Grosmannia clavigera, a lodgepole pine pathogen.</title>
        <authorList>
            <person name="DiGuistini S."/>
            <person name="Wang Y."/>
            <person name="Liao N.Y."/>
            <person name="Taylor G."/>
            <person name="Tanguay P."/>
            <person name="Feau N."/>
            <person name="Henrissat B."/>
            <person name="Chan S.K."/>
            <person name="Hesse-Orce U."/>
            <person name="Alamouti S.M."/>
            <person name="Tsui C.K.M."/>
            <person name="Docking R.T."/>
            <person name="Levasseur A."/>
            <person name="Haridas S."/>
            <person name="Robertson G."/>
            <person name="Birol I."/>
            <person name="Holt R.A."/>
            <person name="Marra M.A."/>
            <person name="Hamelin R.C."/>
            <person name="Hirst M."/>
            <person name="Jones S.J.M."/>
            <person name="Bohlmann J."/>
            <person name="Breuil C."/>
        </authorList>
    </citation>
    <scope>NUCLEOTIDE SEQUENCE [LARGE SCALE GENOMIC DNA]</scope>
    <source>
        <strain evidence="12">kw1407 / UAMH 11150</strain>
    </source>
</reference>
<feature type="transmembrane region" description="Helical" evidence="10">
    <location>
        <begin position="105"/>
        <end position="125"/>
    </location>
</feature>
<organism evidence="12">
    <name type="scientific">Grosmannia clavigera (strain kw1407 / UAMH 11150)</name>
    <name type="common">Blue stain fungus</name>
    <name type="synonym">Graphiocladiella clavigera</name>
    <dbReference type="NCBI Taxonomy" id="655863"/>
    <lineage>
        <taxon>Eukaryota</taxon>
        <taxon>Fungi</taxon>
        <taxon>Dikarya</taxon>
        <taxon>Ascomycota</taxon>
        <taxon>Pezizomycotina</taxon>
        <taxon>Sordariomycetes</taxon>
        <taxon>Sordariomycetidae</taxon>
        <taxon>Ophiostomatales</taxon>
        <taxon>Ophiostomataceae</taxon>
        <taxon>Leptographium</taxon>
    </lineage>
</organism>
<evidence type="ECO:0000256" key="3">
    <source>
        <dbReference type="ARBA" id="ARBA00012151"/>
    </source>
</evidence>
<dbReference type="eggNOG" id="KOG2628">
    <property type="taxonomic scope" value="Eukaryota"/>
</dbReference>
<evidence type="ECO:0000256" key="7">
    <source>
        <dbReference type="ARBA" id="ARBA00022692"/>
    </source>
</evidence>
<dbReference type="GO" id="GO:0004671">
    <property type="term" value="F:protein C-terminal S-isoprenylcysteine carboxyl O-methyltransferase activity"/>
    <property type="evidence" value="ECO:0007669"/>
    <property type="project" value="UniProtKB-EC"/>
</dbReference>
<proteinExistence type="inferred from homology"/>
<feature type="transmembrane region" description="Helical" evidence="10">
    <location>
        <begin position="70"/>
        <end position="93"/>
    </location>
</feature>
<keyword evidence="12" id="KW-1185">Reference proteome</keyword>
<keyword evidence="4 10" id="KW-0489">Methyltransferase</keyword>
<evidence type="ECO:0000256" key="6">
    <source>
        <dbReference type="ARBA" id="ARBA00022691"/>
    </source>
</evidence>
<dbReference type="InterPro" id="IPR007269">
    <property type="entry name" value="ICMT_MeTrfase"/>
</dbReference>
<dbReference type="Gene3D" id="1.20.120.1630">
    <property type="match status" value="1"/>
</dbReference>
<dbReference type="GeneID" id="25980586"/>
<dbReference type="RefSeq" id="XP_014169561.1">
    <property type="nucleotide sequence ID" value="XM_014314086.1"/>
</dbReference>
<dbReference type="AlphaFoldDB" id="F0XQ88"/>
<dbReference type="PANTHER" id="PTHR12714">
    <property type="entry name" value="PROTEIN-S ISOPRENYLCYSTEINE O-METHYLTRANSFERASE"/>
    <property type="match status" value="1"/>
</dbReference>
<evidence type="ECO:0000256" key="1">
    <source>
        <dbReference type="ARBA" id="ARBA00004141"/>
    </source>
</evidence>
<dbReference type="FunCoup" id="F0XQ88">
    <property type="interactions" value="435"/>
</dbReference>
<dbReference type="InParanoid" id="F0XQ88"/>
<dbReference type="HOGENOM" id="CLU_065200_0_0_1"/>
<evidence type="ECO:0000256" key="4">
    <source>
        <dbReference type="ARBA" id="ARBA00022603"/>
    </source>
</evidence>
<dbReference type="PANTHER" id="PTHR12714:SF9">
    <property type="entry name" value="PROTEIN-S-ISOPRENYLCYSTEINE O-METHYLTRANSFERASE"/>
    <property type="match status" value="1"/>
</dbReference>
<accession>F0XQ88</accession>
<dbReference type="EC" id="2.1.1.100" evidence="3 10"/>
<comment type="similarity">
    <text evidence="2 10">Belongs to the class VI-like SAM-binding methyltransferase superfamily. Isoprenylcysteine carboxyl methyltransferase family.</text>
</comment>
<gene>
    <name evidence="11" type="ORF">CMQ_7081</name>
</gene>
<evidence type="ECO:0000256" key="5">
    <source>
        <dbReference type="ARBA" id="ARBA00022679"/>
    </source>
</evidence>
<dbReference type="PROSITE" id="PS51564">
    <property type="entry name" value="SAM_ICMT"/>
    <property type="match status" value="1"/>
</dbReference>
<protein>
    <recommendedName>
        <fullName evidence="3 10">Protein-S-isoprenylcysteine O-methyltransferase</fullName>
        <ecNumber evidence="3 10">2.1.1.100</ecNumber>
    </recommendedName>
</protein>
<name>F0XQ88_GROCL</name>
<dbReference type="GO" id="GO:0005789">
    <property type="term" value="C:endoplasmic reticulum membrane"/>
    <property type="evidence" value="ECO:0007669"/>
    <property type="project" value="UniProtKB-SubCell"/>
</dbReference>
<keyword evidence="10" id="KW-0256">Endoplasmic reticulum</keyword>
<feature type="transmembrane region" description="Helical" evidence="10">
    <location>
        <begin position="243"/>
        <end position="268"/>
    </location>
</feature>
<sequence length="304" mass="33105">MNGATAVDISAAVASQRRSSPNPITTSAAVSSHDAAAAMDLLGSPTTQYPPDRSLFPGQDRSLAGIAARAFMLGAVLAAGMLLTTLLALLPVLLSADTVALLAPLWRLPFFAAALAAFHFLEFYVTAAHNTPAASVDSFLLTANWPAYAIAHTAAFAECFVRLTVFRGSHLPGLAHLAPLWPARPLLLIGLVVVTIGQLVRSAAMTQAGRSFNHQIQRRRAHSHALVTTGIYAHLRHPSYFGFFWWALGTQLVLGNFVCFAAYAAVLWRFFSRRIRHEEQLLIRFFGDDYVSYQKRVGTKMPFI</sequence>